<feature type="compositionally biased region" description="Basic and acidic residues" evidence="2">
    <location>
        <begin position="490"/>
        <end position="507"/>
    </location>
</feature>
<dbReference type="InterPro" id="IPR017733">
    <property type="entry name" value="OmpA-like_dom_proteobacteria"/>
</dbReference>
<dbReference type="InterPro" id="IPR036737">
    <property type="entry name" value="OmpA-like_sf"/>
</dbReference>
<feature type="domain" description="OmpA-like" evidence="4">
    <location>
        <begin position="384"/>
        <end position="505"/>
    </location>
</feature>
<evidence type="ECO:0000256" key="2">
    <source>
        <dbReference type="SAM" id="MobiDB-lite"/>
    </source>
</evidence>
<dbReference type="Gene3D" id="3.30.1330.60">
    <property type="entry name" value="OmpA-like domain"/>
    <property type="match status" value="1"/>
</dbReference>
<evidence type="ECO:0000256" key="3">
    <source>
        <dbReference type="SAM" id="Phobius"/>
    </source>
</evidence>
<evidence type="ECO:0000313" key="5">
    <source>
        <dbReference type="EMBL" id="SFL02678.1"/>
    </source>
</evidence>
<dbReference type="RefSeq" id="WP_149763112.1">
    <property type="nucleotide sequence ID" value="NZ_BSPE01000021.1"/>
</dbReference>
<dbReference type="InterPro" id="IPR038522">
    <property type="entry name" value="T4/T6SS_DotU_sf"/>
</dbReference>
<dbReference type="PANTHER" id="PTHR30329">
    <property type="entry name" value="STATOR ELEMENT OF FLAGELLAR MOTOR COMPLEX"/>
    <property type="match status" value="1"/>
</dbReference>
<evidence type="ECO:0000256" key="1">
    <source>
        <dbReference type="PROSITE-ProRule" id="PRU00473"/>
    </source>
</evidence>
<gene>
    <name evidence="5" type="ORF">SAMN04488498_12447</name>
</gene>
<sequence>MSSKDDPSGSGDKTIIRPSLARPPKADRREAATPQPASAENPGATVFDPASIQSAPPGWSSGTVIYQGTSFAVDSPAESGEAGIKSADLPSPATRKIPLDVLLGAGEGKEYASANPFIAAAAPLLILFGHLRLMAPDIEASPLAEHIAGAIEEFERKFADAGIPAEDARIAKFVLCETADDIVGNLPGFDKDVWKPHAMLSHFFQAGTPGAGFFRALNKMLAEPEAHHDLLELMHACLALGFEGQYRGLPREDGSLQRVRQDVYDTLRYFKPRPGNEISPRWQGLSAAMEHTGLRVPLWSIAAATLALLVGAFFAMRIAITNQGDALADELLALNPSTPVVIQRASFVPLTEEVKPAATAQIDRVRAALAQDIEAGGLTVATKGDFIVVEVNNLMLFASGKAEIKAEFEPVASRIAAALEPEPGPIRIVGHTDNVKPRRSSAFKSNYDLSVARAKAVEKVVASKIADPSRIAVEGKGEEEPIADNATPEGRTRNRRVDLMIPREETL</sequence>
<dbReference type="InterPro" id="IPR050330">
    <property type="entry name" value="Bact_OuterMem_StrucFunc"/>
</dbReference>
<dbReference type="InterPro" id="IPR017732">
    <property type="entry name" value="T4/T6SS_DotU"/>
</dbReference>
<dbReference type="InterPro" id="IPR006665">
    <property type="entry name" value="OmpA-like"/>
</dbReference>
<keyword evidence="3" id="KW-1133">Transmembrane helix</keyword>
<feature type="transmembrane region" description="Helical" evidence="3">
    <location>
        <begin position="296"/>
        <end position="316"/>
    </location>
</feature>
<dbReference type="AlphaFoldDB" id="A0A1I4EA64"/>
<protein>
    <submittedName>
        <fullName evidence="5">Type VI secretion system protein ImpK</fullName>
    </submittedName>
</protein>
<dbReference type="PANTHER" id="PTHR30329:SF19">
    <property type="entry name" value="OUTER MEMBRANE PROTEIN, OMPA FAMILY"/>
    <property type="match status" value="1"/>
</dbReference>
<dbReference type="GO" id="GO:0016020">
    <property type="term" value="C:membrane"/>
    <property type="evidence" value="ECO:0007669"/>
    <property type="project" value="UniProtKB-UniRule"/>
</dbReference>
<dbReference type="Pfam" id="PF00691">
    <property type="entry name" value="OmpA"/>
    <property type="match status" value="1"/>
</dbReference>
<dbReference type="NCBIfam" id="TIGR03350">
    <property type="entry name" value="type_VI_ompA"/>
    <property type="match status" value="1"/>
</dbReference>
<feature type="region of interest" description="Disordered" evidence="2">
    <location>
        <begin position="472"/>
        <end position="507"/>
    </location>
</feature>
<dbReference type="OrthoDB" id="345640at2"/>
<dbReference type="EMBL" id="FOSL01000024">
    <property type="protein sequence ID" value="SFL02678.1"/>
    <property type="molecule type" value="Genomic_DNA"/>
</dbReference>
<keyword evidence="6" id="KW-1185">Reference proteome</keyword>
<dbReference type="Pfam" id="PF09850">
    <property type="entry name" value="DotU"/>
    <property type="match status" value="1"/>
</dbReference>
<dbReference type="Gene3D" id="1.25.40.590">
    <property type="entry name" value="Type IV / VI secretion system, DotU"/>
    <property type="match status" value="1"/>
</dbReference>
<dbReference type="NCBIfam" id="TIGR03349">
    <property type="entry name" value="IV_VI_DotU"/>
    <property type="match status" value="1"/>
</dbReference>
<dbReference type="CDD" id="cd07185">
    <property type="entry name" value="OmpA_C-like"/>
    <property type="match status" value="1"/>
</dbReference>
<dbReference type="Proteomes" id="UP000323300">
    <property type="component" value="Unassembled WGS sequence"/>
</dbReference>
<dbReference type="PROSITE" id="PS51123">
    <property type="entry name" value="OMPA_2"/>
    <property type="match status" value="1"/>
</dbReference>
<organism evidence="5 6">
    <name type="scientific">Neomesorhizobium albiziae</name>
    <dbReference type="NCBI Taxonomy" id="335020"/>
    <lineage>
        <taxon>Bacteria</taxon>
        <taxon>Pseudomonadati</taxon>
        <taxon>Pseudomonadota</taxon>
        <taxon>Alphaproteobacteria</taxon>
        <taxon>Hyphomicrobiales</taxon>
        <taxon>Phyllobacteriaceae</taxon>
        <taxon>Neomesorhizobium</taxon>
    </lineage>
</organism>
<name>A0A1I4EA64_9HYPH</name>
<dbReference type="NCBIfam" id="NF038228">
    <property type="entry name" value="IcmH_DotU_IVB"/>
    <property type="match status" value="1"/>
</dbReference>
<accession>A0A1I4EA64</accession>
<proteinExistence type="predicted"/>
<evidence type="ECO:0000313" key="6">
    <source>
        <dbReference type="Proteomes" id="UP000323300"/>
    </source>
</evidence>
<evidence type="ECO:0000259" key="4">
    <source>
        <dbReference type="PROSITE" id="PS51123"/>
    </source>
</evidence>
<feature type="region of interest" description="Disordered" evidence="2">
    <location>
        <begin position="1"/>
        <end position="53"/>
    </location>
</feature>
<keyword evidence="3" id="KW-0812">Transmembrane</keyword>
<dbReference type="SUPFAM" id="SSF103088">
    <property type="entry name" value="OmpA-like"/>
    <property type="match status" value="1"/>
</dbReference>
<reference evidence="5 6" key="1">
    <citation type="submission" date="2016-10" db="EMBL/GenBank/DDBJ databases">
        <authorList>
            <person name="Varghese N."/>
            <person name="Submissions S."/>
        </authorList>
    </citation>
    <scope>NUCLEOTIDE SEQUENCE [LARGE SCALE GENOMIC DNA]</scope>
    <source>
        <strain evidence="5 6">DSM 21822</strain>
    </source>
</reference>
<keyword evidence="1 3" id="KW-0472">Membrane</keyword>